<dbReference type="PROSITE" id="PS50005">
    <property type="entry name" value="TPR"/>
    <property type="match status" value="1"/>
</dbReference>
<dbReference type="InterPro" id="IPR019734">
    <property type="entry name" value="TPR_rpt"/>
</dbReference>
<keyword evidence="3" id="KW-1185">Reference proteome</keyword>
<evidence type="ECO:0000313" key="3">
    <source>
        <dbReference type="Proteomes" id="UP000239203"/>
    </source>
</evidence>
<gene>
    <name evidence="2" type="ORF">CLV40_14613</name>
</gene>
<dbReference type="PANTHER" id="PTHR10098">
    <property type="entry name" value="RAPSYN-RELATED"/>
    <property type="match status" value="1"/>
</dbReference>
<feature type="repeat" description="TPR" evidence="1">
    <location>
        <begin position="189"/>
        <end position="222"/>
    </location>
</feature>
<organism evidence="2 3">
    <name type="scientific">Actinokineospora auranticolor</name>
    <dbReference type="NCBI Taxonomy" id="155976"/>
    <lineage>
        <taxon>Bacteria</taxon>
        <taxon>Bacillati</taxon>
        <taxon>Actinomycetota</taxon>
        <taxon>Actinomycetes</taxon>
        <taxon>Pseudonocardiales</taxon>
        <taxon>Pseudonocardiaceae</taxon>
        <taxon>Actinokineospora</taxon>
    </lineage>
</organism>
<keyword evidence="1" id="KW-0802">TPR repeat</keyword>
<sequence>MFALLGIAPGSDTGTAAVARLTGLPEREARAALRALTEVSLVNRVPGNRHGMHDLIRAYAMTIADDLPADIRDAAVRRVVDFYTHTAHAAALRLDPHHDLPRPDPPVPGADPQPVPDAAAAWAWFDAECTCLLAAQHTAATRTWYPAVWHLAWGLYTYQYRRGHRHDRLVTWQLATDAAAHLPDPAAPPRAHRFLGLAHAELGDHDGAIAHLHQALALAEQLGDATQQARTQRALARAWGQRGDDQRALEHAVHALGRYRSLGQPGWVADALNAVGWCEDRLGHYDAGGEHCRAALTLYQRHDNPDGEAAAHDSLGWIEHHRGHHHEAVDHYRRALAMFRDLGNSHEVADSLDGLGHPYAALGRHEQSRTVWLQALALYREQGRGDDADRVLRQLDELPPQSPTAE</sequence>
<comment type="caution">
    <text evidence="2">The sequence shown here is derived from an EMBL/GenBank/DDBJ whole genome shotgun (WGS) entry which is preliminary data.</text>
</comment>
<dbReference type="EMBL" id="PTIX01000046">
    <property type="protein sequence ID" value="PPK60917.1"/>
    <property type="molecule type" value="Genomic_DNA"/>
</dbReference>
<accession>A0A2S6GBK7</accession>
<dbReference type="InterPro" id="IPR011990">
    <property type="entry name" value="TPR-like_helical_dom_sf"/>
</dbReference>
<dbReference type="Pfam" id="PF13424">
    <property type="entry name" value="TPR_12"/>
    <property type="match status" value="2"/>
</dbReference>
<name>A0A2S6GBK7_9PSEU</name>
<dbReference type="Proteomes" id="UP000239203">
    <property type="component" value="Unassembled WGS sequence"/>
</dbReference>
<evidence type="ECO:0000313" key="2">
    <source>
        <dbReference type="EMBL" id="PPK60917.1"/>
    </source>
</evidence>
<dbReference type="SMART" id="SM00028">
    <property type="entry name" value="TPR"/>
    <property type="match status" value="5"/>
</dbReference>
<protein>
    <submittedName>
        <fullName evidence="2">Tetratricopeptide repeat protein</fullName>
    </submittedName>
</protein>
<dbReference type="SUPFAM" id="SSF48452">
    <property type="entry name" value="TPR-like"/>
    <property type="match status" value="2"/>
</dbReference>
<evidence type="ECO:0000256" key="1">
    <source>
        <dbReference type="PROSITE-ProRule" id="PRU00339"/>
    </source>
</evidence>
<dbReference type="RefSeq" id="WP_245931822.1">
    <property type="nucleotide sequence ID" value="NZ_CP154825.1"/>
</dbReference>
<dbReference type="Gene3D" id="1.25.40.10">
    <property type="entry name" value="Tetratricopeptide repeat domain"/>
    <property type="match status" value="1"/>
</dbReference>
<proteinExistence type="predicted"/>
<dbReference type="PANTHER" id="PTHR10098:SF108">
    <property type="entry name" value="TETRATRICOPEPTIDE REPEAT PROTEIN 28"/>
    <property type="match status" value="1"/>
</dbReference>
<dbReference type="AlphaFoldDB" id="A0A2S6GBK7"/>
<reference evidence="2 3" key="1">
    <citation type="submission" date="2018-02" db="EMBL/GenBank/DDBJ databases">
        <title>Genomic Encyclopedia of Archaeal and Bacterial Type Strains, Phase II (KMG-II): from individual species to whole genera.</title>
        <authorList>
            <person name="Goeker M."/>
        </authorList>
    </citation>
    <scope>NUCLEOTIDE SEQUENCE [LARGE SCALE GENOMIC DNA]</scope>
    <source>
        <strain evidence="2 3">YU 961-1</strain>
    </source>
</reference>